<keyword evidence="3" id="KW-1133">Transmembrane helix</keyword>
<dbReference type="AlphaFoldDB" id="E3LQI4"/>
<dbReference type="Pfam" id="PF00106">
    <property type="entry name" value="adh_short"/>
    <property type="match status" value="1"/>
</dbReference>
<gene>
    <name evidence="4" type="primary">Cre-dhs-7</name>
    <name evidence="4" type="ORF">CRE_26164</name>
</gene>
<evidence type="ECO:0000256" key="2">
    <source>
        <dbReference type="ARBA" id="ARBA00023002"/>
    </source>
</evidence>
<dbReference type="OMA" id="PPAEKYW"/>
<dbReference type="PANTHER" id="PTHR24320:SF268">
    <property type="entry name" value="NAD(P)-BINDING PROTEIN"/>
    <property type="match status" value="1"/>
</dbReference>
<proteinExistence type="inferred from homology"/>
<name>E3LQI4_CAERE</name>
<comment type="similarity">
    <text evidence="1">Belongs to the short-chain dehydrogenases/reductases (SDR) family.</text>
</comment>
<sequence>MSDDSIRTRKFNGRTYAPVVSRSFFICLFNFLYFQTIKGVNLAGKTFVITGTTSGIGIETARSLALNGAHVVMLNRNLVESEKLKKKIIEEMYDAEIDIIECDLNSLRSVKKAADEFIEKNWPIHCLILNAGVFGTASKTTVDGLESHFGINHLAHFLLIREFLPIVRNSNPSRIILVSSSVHANCGVSPSMSIEDKIKILCPESPLDASWFRLYARSKMCNMLTAFKLHRDEYLNGISTYSVHPGNGVRTNIFRDSWLVSIASFLSTPFTKNISQGASTTVYCAGHPEVANISGKYWESNWDDEKNLYKEVARDEKLQDELWKHSEKLLDNLLEDRKNSCLFEC</sequence>
<evidence type="ECO:0000313" key="5">
    <source>
        <dbReference type="Proteomes" id="UP000008281"/>
    </source>
</evidence>
<dbReference type="PANTHER" id="PTHR24320">
    <property type="entry name" value="RETINOL DEHYDROGENASE"/>
    <property type="match status" value="1"/>
</dbReference>
<feature type="transmembrane region" description="Helical" evidence="3">
    <location>
        <begin position="15"/>
        <end position="34"/>
    </location>
</feature>
<dbReference type="SUPFAM" id="SSF51735">
    <property type="entry name" value="NAD(P)-binding Rossmann-fold domains"/>
    <property type="match status" value="1"/>
</dbReference>
<dbReference type="HOGENOM" id="CLU_010194_44_0_1"/>
<evidence type="ECO:0000256" key="1">
    <source>
        <dbReference type="ARBA" id="ARBA00006484"/>
    </source>
</evidence>
<protein>
    <submittedName>
        <fullName evidence="4">CRE-DHS-7 protein</fullName>
    </submittedName>
</protein>
<dbReference type="EMBL" id="DS268413">
    <property type="protein sequence ID" value="EFP07686.1"/>
    <property type="molecule type" value="Genomic_DNA"/>
</dbReference>
<keyword evidence="3" id="KW-0472">Membrane</keyword>
<keyword evidence="3" id="KW-0812">Transmembrane</keyword>
<keyword evidence="5" id="KW-1185">Reference proteome</keyword>
<dbReference type="InterPro" id="IPR002347">
    <property type="entry name" value="SDR_fam"/>
</dbReference>
<dbReference type="CDD" id="cd05327">
    <property type="entry name" value="retinol-DH_like_SDR_c_like"/>
    <property type="match status" value="1"/>
</dbReference>
<dbReference type="InParanoid" id="E3LQI4"/>
<dbReference type="Gene3D" id="3.40.50.720">
    <property type="entry name" value="NAD(P)-binding Rossmann-like Domain"/>
    <property type="match status" value="1"/>
</dbReference>
<reference evidence="4" key="1">
    <citation type="submission" date="2007-07" db="EMBL/GenBank/DDBJ databases">
        <title>PCAP assembly of the Caenorhabditis remanei genome.</title>
        <authorList>
            <consortium name="The Caenorhabditis remanei Sequencing Consortium"/>
            <person name="Wilson R.K."/>
        </authorList>
    </citation>
    <scope>NUCLEOTIDE SEQUENCE [LARGE SCALE GENOMIC DNA]</scope>
    <source>
        <strain evidence="4">PB4641</strain>
    </source>
</reference>
<dbReference type="GO" id="GO:0016491">
    <property type="term" value="F:oxidoreductase activity"/>
    <property type="evidence" value="ECO:0007669"/>
    <property type="project" value="UniProtKB-KW"/>
</dbReference>
<dbReference type="Proteomes" id="UP000008281">
    <property type="component" value="Unassembled WGS sequence"/>
</dbReference>
<dbReference type="OrthoDB" id="9989144at2759"/>
<dbReference type="STRING" id="31234.E3LQI4"/>
<evidence type="ECO:0000313" key="4">
    <source>
        <dbReference type="EMBL" id="EFP07686.1"/>
    </source>
</evidence>
<accession>E3LQI4</accession>
<dbReference type="eggNOG" id="KOG1208">
    <property type="taxonomic scope" value="Eukaryota"/>
</dbReference>
<dbReference type="InterPro" id="IPR036291">
    <property type="entry name" value="NAD(P)-bd_dom_sf"/>
</dbReference>
<dbReference type="FunCoup" id="E3LQI4">
    <property type="interactions" value="1358"/>
</dbReference>
<organism evidence="5">
    <name type="scientific">Caenorhabditis remanei</name>
    <name type="common">Caenorhabditis vulgaris</name>
    <dbReference type="NCBI Taxonomy" id="31234"/>
    <lineage>
        <taxon>Eukaryota</taxon>
        <taxon>Metazoa</taxon>
        <taxon>Ecdysozoa</taxon>
        <taxon>Nematoda</taxon>
        <taxon>Chromadorea</taxon>
        <taxon>Rhabditida</taxon>
        <taxon>Rhabditina</taxon>
        <taxon>Rhabditomorpha</taxon>
        <taxon>Rhabditoidea</taxon>
        <taxon>Rhabditidae</taxon>
        <taxon>Peloderinae</taxon>
        <taxon>Caenorhabditis</taxon>
    </lineage>
</organism>
<evidence type="ECO:0000256" key="3">
    <source>
        <dbReference type="SAM" id="Phobius"/>
    </source>
</evidence>
<keyword evidence="2" id="KW-0560">Oxidoreductase</keyword>